<dbReference type="SUPFAM" id="SSF46689">
    <property type="entry name" value="Homeodomain-like"/>
    <property type="match status" value="1"/>
</dbReference>
<dbReference type="PANTHER" id="PTHR46796">
    <property type="entry name" value="HTH-TYPE TRANSCRIPTIONAL ACTIVATOR RHAS-RELATED"/>
    <property type="match status" value="1"/>
</dbReference>
<evidence type="ECO:0000313" key="6">
    <source>
        <dbReference type="Proteomes" id="UP001409585"/>
    </source>
</evidence>
<organism evidence="5 6">
    <name type="scientific">Halioxenophilus aromaticivorans</name>
    <dbReference type="NCBI Taxonomy" id="1306992"/>
    <lineage>
        <taxon>Bacteria</taxon>
        <taxon>Pseudomonadati</taxon>
        <taxon>Pseudomonadota</taxon>
        <taxon>Gammaproteobacteria</taxon>
        <taxon>Alteromonadales</taxon>
        <taxon>Alteromonadaceae</taxon>
        <taxon>Halioxenophilus</taxon>
    </lineage>
</organism>
<proteinExistence type="predicted"/>
<gene>
    <name evidence="5" type="ORF">GCM10025791_21140</name>
</gene>
<dbReference type="PROSITE" id="PS01124">
    <property type="entry name" value="HTH_ARAC_FAMILY_2"/>
    <property type="match status" value="1"/>
</dbReference>
<evidence type="ECO:0000256" key="1">
    <source>
        <dbReference type="ARBA" id="ARBA00023015"/>
    </source>
</evidence>
<comment type="caution">
    <text evidence="5">The sequence shown here is derived from an EMBL/GenBank/DDBJ whole genome shotgun (WGS) entry which is preliminary data.</text>
</comment>
<dbReference type="SMART" id="SM00342">
    <property type="entry name" value="HTH_ARAC"/>
    <property type="match status" value="1"/>
</dbReference>
<name>A0AAV3U273_9ALTE</name>
<dbReference type="PROSITE" id="PS00041">
    <property type="entry name" value="HTH_ARAC_FAMILY_1"/>
    <property type="match status" value="1"/>
</dbReference>
<keyword evidence="6" id="KW-1185">Reference proteome</keyword>
<evidence type="ECO:0000256" key="2">
    <source>
        <dbReference type="ARBA" id="ARBA00023125"/>
    </source>
</evidence>
<keyword evidence="3" id="KW-0804">Transcription</keyword>
<keyword evidence="1" id="KW-0805">Transcription regulation</keyword>
<dbReference type="PANTHER" id="PTHR46796:SF6">
    <property type="entry name" value="ARAC SUBFAMILY"/>
    <property type="match status" value="1"/>
</dbReference>
<dbReference type="InterPro" id="IPR018060">
    <property type="entry name" value="HTH_AraC"/>
</dbReference>
<dbReference type="InterPro" id="IPR018062">
    <property type="entry name" value="HTH_AraC-typ_CS"/>
</dbReference>
<sequence length="295" mass="33569">MVSMEQITGEQKIEAESQVGLGQVRVVSKFWDKPVDILGHPKNYHLEMSLLPRPEMAQACFVDHWSPKRFEPFGDLFLLPAEHRIRAQSNCRHQNSIVFTFSQEAVAPWFDHNLRWTDSRLQGALDIASGKIRSLLFQIGEELRSPRFASGNMVELLSSQVIIELSRYLHSVDEEKSRGGLSELRLRRIDERLSERDIPPSLAELADLCNLSVRQLTRAFRVSRGRSIGKYIAEYRLDRAKRLLASGMSVKCVAYTVGFSAPSNFTAAFLRETGETPRDYRLRLKGSQPVKSGLH</sequence>
<dbReference type="Gene3D" id="1.10.10.60">
    <property type="entry name" value="Homeodomain-like"/>
    <property type="match status" value="1"/>
</dbReference>
<evidence type="ECO:0000256" key="3">
    <source>
        <dbReference type="ARBA" id="ARBA00023163"/>
    </source>
</evidence>
<evidence type="ECO:0000259" key="4">
    <source>
        <dbReference type="PROSITE" id="PS01124"/>
    </source>
</evidence>
<protein>
    <recommendedName>
        <fullName evidence="4">HTH araC/xylS-type domain-containing protein</fullName>
    </recommendedName>
</protein>
<keyword evidence="2" id="KW-0238">DNA-binding</keyword>
<dbReference type="Pfam" id="PF12833">
    <property type="entry name" value="HTH_18"/>
    <property type="match status" value="1"/>
</dbReference>
<dbReference type="GO" id="GO:0003700">
    <property type="term" value="F:DNA-binding transcription factor activity"/>
    <property type="evidence" value="ECO:0007669"/>
    <property type="project" value="InterPro"/>
</dbReference>
<accession>A0AAV3U273</accession>
<evidence type="ECO:0000313" key="5">
    <source>
        <dbReference type="EMBL" id="GAA4942413.1"/>
    </source>
</evidence>
<feature type="domain" description="HTH araC/xylS-type" evidence="4">
    <location>
        <begin position="183"/>
        <end position="283"/>
    </location>
</feature>
<dbReference type="InterPro" id="IPR050204">
    <property type="entry name" value="AraC_XylS_family_regulators"/>
</dbReference>
<dbReference type="InterPro" id="IPR009057">
    <property type="entry name" value="Homeodomain-like_sf"/>
</dbReference>
<dbReference type="EMBL" id="BAABLX010000016">
    <property type="protein sequence ID" value="GAA4942413.1"/>
    <property type="molecule type" value="Genomic_DNA"/>
</dbReference>
<dbReference type="AlphaFoldDB" id="A0AAV3U273"/>
<dbReference type="GO" id="GO:0043565">
    <property type="term" value="F:sequence-specific DNA binding"/>
    <property type="evidence" value="ECO:0007669"/>
    <property type="project" value="InterPro"/>
</dbReference>
<reference evidence="6" key="1">
    <citation type="journal article" date="2019" name="Int. J. Syst. Evol. Microbiol.">
        <title>The Global Catalogue of Microorganisms (GCM) 10K type strain sequencing project: providing services to taxonomists for standard genome sequencing and annotation.</title>
        <authorList>
            <consortium name="The Broad Institute Genomics Platform"/>
            <consortium name="The Broad Institute Genome Sequencing Center for Infectious Disease"/>
            <person name="Wu L."/>
            <person name="Ma J."/>
        </authorList>
    </citation>
    <scope>NUCLEOTIDE SEQUENCE [LARGE SCALE GENOMIC DNA]</scope>
    <source>
        <strain evidence="6">JCM 19134</strain>
    </source>
</reference>
<dbReference type="Proteomes" id="UP001409585">
    <property type="component" value="Unassembled WGS sequence"/>
</dbReference>